<dbReference type="Proteomes" id="UP000011115">
    <property type="component" value="Unassembled WGS sequence"/>
</dbReference>
<evidence type="ECO:0000313" key="2">
    <source>
        <dbReference type="EnsemblPlants" id="PGSC0003DMT400092821"/>
    </source>
</evidence>
<accession>M1DQL8</accession>
<feature type="compositionally biased region" description="Basic and acidic residues" evidence="1">
    <location>
        <begin position="472"/>
        <end position="481"/>
    </location>
</feature>
<dbReference type="Gramene" id="PGSC0003DMT400092821">
    <property type="protein sequence ID" value="PGSC0003DMT400092821"/>
    <property type="gene ID" value="PGSC0003DMG400042392"/>
</dbReference>
<dbReference type="HOGENOM" id="CLU_028647_4_0_1"/>
<evidence type="ECO:0000313" key="3">
    <source>
        <dbReference type="Proteomes" id="UP000011115"/>
    </source>
</evidence>
<dbReference type="EnsemblPlants" id="PGSC0003DMT400092821">
    <property type="protein sequence ID" value="PGSC0003DMT400092821"/>
    <property type="gene ID" value="PGSC0003DMG400042392"/>
</dbReference>
<feature type="region of interest" description="Disordered" evidence="1">
    <location>
        <begin position="524"/>
        <end position="549"/>
    </location>
</feature>
<dbReference type="AlphaFoldDB" id="M1DQL8"/>
<evidence type="ECO:0000256" key="1">
    <source>
        <dbReference type="SAM" id="MobiDB-lite"/>
    </source>
</evidence>
<dbReference type="PaxDb" id="4113-PGSC0003DMT400092821"/>
<feature type="compositionally biased region" description="Low complexity" evidence="1">
    <location>
        <begin position="205"/>
        <end position="226"/>
    </location>
</feature>
<feature type="region of interest" description="Disordered" evidence="1">
    <location>
        <begin position="185"/>
        <end position="259"/>
    </location>
</feature>
<organism evidence="2 3">
    <name type="scientific">Solanum tuberosum</name>
    <name type="common">Potato</name>
    <dbReference type="NCBI Taxonomy" id="4113"/>
    <lineage>
        <taxon>Eukaryota</taxon>
        <taxon>Viridiplantae</taxon>
        <taxon>Streptophyta</taxon>
        <taxon>Embryophyta</taxon>
        <taxon>Tracheophyta</taxon>
        <taxon>Spermatophyta</taxon>
        <taxon>Magnoliopsida</taxon>
        <taxon>eudicotyledons</taxon>
        <taxon>Gunneridae</taxon>
        <taxon>Pentapetalae</taxon>
        <taxon>asterids</taxon>
        <taxon>lamiids</taxon>
        <taxon>Solanales</taxon>
        <taxon>Solanaceae</taxon>
        <taxon>Solanoideae</taxon>
        <taxon>Solaneae</taxon>
        <taxon>Solanum</taxon>
    </lineage>
</organism>
<feature type="region of interest" description="Disordered" evidence="1">
    <location>
        <begin position="100"/>
        <end position="122"/>
    </location>
</feature>
<feature type="region of interest" description="Disordered" evidence="1">
    <location>
        <begin position="1"/>
        <end position="27"/>
    </location>
</feature>
<feature type="region of interest" description="Disordered" evidence="1">
    <location>
        <begin position="440"/>
        <end position="481"/>
    </location>
</feature>
<reference evidence="3" key="1">
    <citation type="journal article" date="2011" name="Nature">
        <title>Genome sequence and analysis of the tuber crop potato.</title>
        <authorList>
            <consortium name="The Potato Genome Sequencing Consortium"/>
        </authorList>
    </citation>
    <scope>NUCLEOTIDE SEQUENCE [LARGE SCALE GENOMIC DNA]</scope>
    <source>
        <strain evidence="3">cv. DM1-3 516 R44</strain>
    </source>
</reference>
<feature type="compositionally biased region" description="Polar residues" evidence="1">
    <location>
        <begin position="227"/>
        <end position="242"/>
    </location>
</feature>
<reference evidence="2" key="2">
    <citation type="submission" date="2015-06" db="UniProtKB">
        <authorList>
            <consortium name="EnsemblPlants"/>
        </authorList>
    </citation>
    <scope>IDENTIFICATION</scope>
    <source>
        <strain evidence="2">DM1-3 516 R44</strain>
    </source>
</reference>
<feature type="compositionally biased region" description="Basic and acidic residues" evidence="1">
    <location>
        <begin position="190"/>
        <end position="200"/>
    </location>
</feature>
<protein>
    <submittedName>
        <fullName evidence="2">Integrase core domain containing protein</fullName>
    </submittedName>
</protein>
<sequence>MTQLSTTVNPCQPGTLPNNTIQNPKNDGHCMIVTTRGGKQTIDPFMPSVVDAEMTKEDDVVEAREEFETATEQEAEISQKVVPIPRPPLPFSTKVHQEKSAENDLVQRSTDPIDSPSFNPRTVDDVRRHQDIVENGLRCGLANKDWLKPGTDRIHDTPSTDRRLGSWVDALENLTKCETTDVDQYCWSSDPRKGSTDRRSVYGPHASGSESAHASGSKAKSATGSSQDDQVASSNKATSSESVPAPRNEDPTPVAGDPNRWCVEGQWQIYRDAKMRYNKGKMARLITEERRVLTGSLHTVPDIHRATRVAPSSSQSTPQLGAIVVPLARVQKLEAQMATLLHHIQPWMQKSIAESEARMERRMEGMMDRMVQAVNKCLDAFELRVLERSASAIDLSSLQAELASVWTDVDAILAAPTVEPQAAPTALVDHTVLDALFSGTAEEGLEPTHAKGKRHRSNRTEEEKAQKRKHRQEKEARKALILDEQLRQQRVRESVAGASSSALVVEVPPVVRDVVSTIDSAMMDDVGTTEGDPTIAPACSGKPDPPARA</sequence>
<dbReference type="InParanoid" id="M1DQL8"/>
<keyword evidence="3" id="KW-1185">Reference proteome</keyword>
<feature type="compositionally biased region" description="Polar residues" evidence="1">
    <location>
        <begin position="106"/>
        <end position="120"/>
    </location>
</feature>
<name>M1DQL8_SOLTU</name>
<feature type="compositionally biased region" description="Polar residues" evidence="1">
    <location>
        <begin position="1"/>
        <end position="25"/>
    </location>
</feature>
<proteinExistence type="predicted"/>